<comment type="similarity">
    <text evidence="2">Belongs to the MscS (TC 1.A.23) family.</text>
</comment>
<gene>
    <name evidence="11" type="ORF">GGQ74_001211</name>
</gene>
<evidence type="ECO:0000256" key="7">
    <source>
        <dbReference type="SAM" id="Phobius"/>
    </source>
</evidence>
<dbReference type="Pfam" id="PF00924">
    <property type="entry name" value="MS_channel_2nd"/>
    <property type="match status" value="1"/>
</dbReference>
<evidence type="ECO:0000256" key="3">
    <source>
        <dbReference type="ARBA" id="ARBA00022475"/>
    </source>
</evidence>
<evidence type="ECO:0000256" key="6">
    <source>
        <dbReference type="ARBA" id="ARBA00023136"/>
    </source>
</evidence>
<evidence type="ECO:0000259" key="10">
    <source>
        <dbReference type="Pfam" id="PF21088"/>
    </source>
</evidence>
<reference evidence="11 12" key="1">
    <citation type="submission" date="2020-03" db="EMBL/GenBank/DDBJ databases">
        <title>Genomic Encyclopedia of Type Strains, Phase IV (KMG-IV): sequencing the most valuable type-strain genomes for metagenomic binning, comparative biology and taxonomic classification.</title>
        <authorList>
            <person name="Goeker M."/>
        </authorList>
    </citation>
    <scope>NUCLEOTIDE SEQUENCE [LARGE SCALE GENOMIC DNA]</scope>
    <source>
        <strain evidence="11 12">DSM 24233</strain>
    </source>
</reference>
<organism evidence="11 12">
    <name type="scientific">Desulfobaculum xiamenense</name>
    <dbReference type="NCBI Taxonomy" id="995050"/>
    <lineage>
        <taxon>Bacteria</taxon>
        <taxon>Pseudomonadati</taxon>
        <taxon>Thermodesulfobacteriota</taxon>
        <taxon>Desulfovibrionia</taxon>
        <taxon>Desulfovibrionales</taxon>
        <taxon>Desulfovibrionaceae</taxon>
        <taxon>Desulfobaculum</taxon>
    </lineage>
</organism>
<dbReference type="SUPFAM" id="SSF82689">
    <property type="entry name" value="Mechanosensitive channel protein MscS (YggB), C-terminal domain"/>
    <property type="match status" value="1"/>
</dbReference>
<comment type="subcellular location">
    <subcellularLocation>
        <location evidence="1">Cell membrane</location>
        <topology evidence="1">Multi-pass membrane protein</topology>
    </subcellularLocation>
</comment>
<dbReference type="RefSeq" id="WP_167940616.1">
    <property type="nucleotide sequence ID" value="NZ_JAATJA010000001.1"/>
</dbReference>
<dbReference type="PANTHER" id="PTHR30347">
    <property type="entry name" value="POTASSIUM CHANNEL RELATED"/>
    <property type="match status" value="1"/>
</dbReference>
<dbReference type="SUPFAM" id="SSF82861">
    <property type="entry name" value="Mechanosensitive channel protein MscS (YggB), transmembrane region"/>
    <property type="match status" value="1"/>
</dbReference>
<dbReference type="InterPro" id="IPR023408">
    <property type="entry name" value="MscS_beta-dom_sf"/>
</dbReference>
<dbReference type="InterPro" id="IPR049278">
    <property type="entry name" value="MS_channel_C"/>
</dbReference>
<evidence type="ECO:0000256" key="1">
    <source>
        <dbReference type="ARBA" id="ARBA00004651"/>
    </source>
</evidence>
<sequence length="428" mass="46655">MADLLDAATIESFAVSLARWVRTEVLVPATLAQGIVVVGILALAWIASGAIRRTLRARLDGRFRGEGVLDRFVSAAMRTIPVALAFVLVWVCVVVARRVDLPWRFLHLAESLLGAWIAIRLVSSLLLSRFWGRVFAAVAWGAAALNIVGLLSPALKFLDGLGFTMGDARLSVLSLAKAGLVMVLLYRLGMWLATHLEGRLARVPELTPSVRVLLVKLLKIFILVVVVMTALSSVGINLTALAVFSGAVGVGVGFGLQKVAANLISGFILLMDRSIKPGDVVEVGGVYGWITDLRARFVSVVTRDGKEILIPNEDLITSQVVNWSFTDRNVRLKIPVGVAYGCDPRKAIELMLDAARAVPRVLSNPEPVCHLVNFGDSSVDLELRLWIQDPENGLVNVRSAVLLGIWDRFRDNGIEIPFPQRDVHIRTK</sequence>
<protein>
    <submittedName>
        <fullName evidence="11">Small-conductance mechanosensitive channel</fullName>
    </submittedName>
</protein>
<dbReference type="InterPro" id="IPR052702">
    <property type="entry name" value="MscS-like_channel"/>
</dbReference>
<dbReference type="InterPro" id="IPR049142">
    <property type="entry name" value="MS_channel_1st"/>
</dbReference>
<dbReference type="InterPro" id="IPR010920">
    <property type="entry name" value="LSM_dom_sf"/>
</dbReference>
<proteinExistence type="inferred from homology"/>
<dbReference type="Gene3D" id="2.30.30.60">
    <property type="match status" value="1"/>
</dbReference>
<feature type="transmembrane region" description="Helical" evidence="7">
    <location>
        <begin position="242"/>
        <end position="270"/>
    </location>
</feature>
<evidence type="ECO:0000256" key="5">
    <source>
        <dbReference type="ARBA" id="ARBA00022989"/>
    </source>
</evidence>
<dbReference type="Gene3D" id="3.30.70.100">
    <property type="match status" value="1"/>
</dbReference>
<dbReference type="EMBL" id="JAATJA010000001">
    <property type="protein sequence ID" value="NJB67571.1"/>
    <property type="molecule type" value="Genomic_DNA"/>
</dbReference>
<dbReference type="SUPFAM" id="SSF50182">
    <property type="entry name" value="Sm-like ribonucleoproteins"/>
    <property type="match status" value="1"/>
</dbReference>
<dbReference type="Pfam" id="PF21082">
    <property type="entry name" value="MS_channel_3rd"/>
    <property type="match status" value="1"/>
</dbReference>
<dbReference type="GO" id="GO:0008381">
    <property type="term" value="F:mechanosensitive monoatomic ion channel activity"/>
    <property type="evidence" value="ECO:0007669"/>
    <property type="project" value="UniProtKB-ARBA"/>
</dbReference>
<keyword evidence="6 7" id="KW-0472">Membrane</keyword>
<feature type="transmembrane region" description="Helical" evidence="7">
    <location>
        <begin position="175"/>
        <end position="196"/>
    </location>
</feature>
<evidence type="ECO:0000259" key="9">
    <source>
        <dbReference type="Pfam" id="PF21082"/>
    </source>
</evidence>
<dbReference type="Gene3D" id="1.10.287.1260">
    <property type="match status" value="1"/>
</dbReference>
<comment type="caution">
    <text evidence="11">The sequence shown here is derived from an EMBL/GenBank/DDBJ whole genome shotgun (WGS) entry which is preliminary data.</text>
</comment>
<feature type="domain" description="Mechanosensitive ion channel transmembrane helices 2/3" evidence="10">
    <location>
        <begin position="216"/>
        <end position="257"/>
    </location>
</feature>
<evidence type="ECO:0000259" key="8">
    <source>
        <dbReference type="Pfam" id="PF00924"/>
    </source>
</evidence>
<feature type="transmembrane region" description="Helical" evidence="7">
    <location>
        <begin position="134"/>
        <end position="155"/>
    </location>
</feature>
<feature type="transmembrane region" description="Helical" evidence="7">
    <location>
        <begin position="217"/>
        <end position="236"/>
    </location>
</feature>
<dbReference type="GO" id="GO:0005886">
    <property type="term" value="C:plasma membrane"/>
    <property type="evidence" value="ECO:0007669"/>
    <property type="project" value="UniProtKB-SubCell"/>
</dbReference>
<keyword evidence="12" id="KW-1185">Reference proteome</keyword>
<feature type="transmembrane region" description="Helical" evidence="7">
    <location>
        <begin position="72"/>
        <end position="96"/>
    </location>
</feature>
<evidence type="ECO:0000256" key="4">
    <source>
        <dbReference type="ARBA" id="ARBA00022692"/>
    </source>
</evidence>
<dbReference type="Proteomes" id="UP000580856">
    <property type="component" value="Unassembled WGS sequence"/>
</dbReference>
<dbReference type="AlphaFoldDB" id="A0A846QH74"/>
<keyword evidence="3" id="KW-1003">Cell membrane</keyword>
<keyword evidence="5 7" id="KW-1133">Transmembrane helix</keyword>
<feature type="domain" description="Mechanosensitive ion channel MscS" evidence="8">
    <location>
        <begin position="259"/>
        <end position="324"/>
    </location>
</feature>
<name>A0A846QH74_9BACT</name>
<feature type="transmembrane region" description="Helical" evidence="7">
    <location>
        <begin position="25"/>
        <end position="51"/>
    </location>
</feature>
<feature type="domain" description="Mechanosensitive ion channel MscS C-terminal" evidence="9">
    <location>
        <begin position="333"/>
        <end position="416"/>
    </location>
</feature>
<dbReference type="Pfam" id="PF21088">
    <property type="entry name" value="MS_channel_1st"/>
    <property type="match status" value="1"/>
</dbReference>
<dbReference type="InterPro" id="IPR011014">
    <property type="entry name" value="MscS_channel_TM-2"/>
</dbReference>
<evidence type="ECO:0000313" key="11">
    <source>
        <dbReference type="EMBL" id="NJB67571.1"/>
    </source>
</evidence>
<accession>A0A846QH74</accession>
<feature type="transmembrane region" description="Helical" evidence="7">
    <location>
        <begin position="108"/>
        <end position="127"/>
    </location>
</feature>
<keyword evidence="4 7" id="KW-0812">Transmembrane</keyword>
<dbReference type="InterPro" id="IPR011066">
    <property type="entry name" value="MscS_channel_C_sf"/>
</dbReference>
<evidence type="ECO:0000313" key="12">
    <source>
        <dbReference type="Proteomes" id="UP000580856"/>
    </source>
</evidence>
<dbReference type="InterPro" id="IPR006685">
    <property type="entry name" value="MscS_channel_2nd"/>
</dbReference>
<dbReference type="PANTHER" id="PTHR30347:SF1">
    <property type="entry name" value="MECHANOSENSITIVE CHANNEL MSCK"/>
    <property type="match status" value="1"/>
</dbReference>
<evidence type="ECO:0000256" key="2">
    <source>
        <dbReference type="ARBA" id="ARBA00008017"/>
    </source>
</evidence>